<dbReference type="AlphaFoldDB" id="A0A8S2S0C1"/>
<dbReference type="Proteomes" id="UP000682733">
    <property type="component" value="Unassembled WGS sequence"/>
</dbReference>
<comment type="caution">
    <text evidence="3">The sequence shown here is derived from an EMBL/GenBank/DDBJ whole genome shotgun (WGS) entry which is preliminary data.</text>
</comment>
<protein>
    <submittedName>
        <fullName evidence="3">Uncharacterized protein</fullName>
    </submittedName>
</protein>
<sequence>MLYLLAVLLVFCSDTSGAAITDIVKEKLQKQQQQSFKKSDNLIIEASLSSTTNIIKLENIEPLSNTSYLRKELRDACQSWPVYWADSMLESDLPSMIKEEKLIQDGEFILEPIHPKSKGATCNSDPVGGEIPLDPNEFICQFNCQYAKCKV</sequence>
<evidence type="ECO:0000313" key="2">
    <source>
        <dbReference type="EMBL" id="CAF1389341.1"/>
    </source>
</evidence>
<name>A0A8S2S0C1_9BILA</name>
<proteinExistence type="predicted"/>
<feature type="chain" id="PRO_5036273791" evidence="1">
    <location>
        <begin position="18"/>
        <end position="151"/>
    </location>
</feature>
<feature type="signal peptide" evidence="1">
    <location>
        <begin position="1"/>
        <end position="17"/>
    </location>
</feature>
<evidence type="ECO:0000313" key="3">
    <source>
        <dbReference type="EMBL" id="CAF4197137.1"/>
    </source>
</evidence>
<dbReference type="EMBL" id="CAJNOK010025385">
    <property type="protein sequence ID" value="CAF1389341.1"/>
    <property type="molecule type" value="Genomic_DNA"/>
</dbReference>
<evidence type="ECO:0000256" key="1">
    <source>
        <dbReference type="SAM" id="SignalP"/>
    </source>
</evidence>
<accession>A0A8S2S0C1</accession>
<dbReference type="Proteomes" id="UP000677228">
    <property type="component" value="Unassembled WGS sequence"/>
</dbReference>
<organism evidence="3 4">
    <name type="scientific">Didymodactylos carnosus</name>
    <dbReference type="NCBI Taxonomy" id="1234261"/>
    <lineage>
        <taxon>Eukaryota</taxon>
        <taxon>Metazoa</taxon>
        <taxon>Spiralia</taxon>
        <taxon>Gnathifera</taxon>
        <taxon>Rotifera</taxon>
        <taxon>Eurotatoria</taxon>
        <taxon>Bdelloidea</taxon>
        <taxon>Philodinida</taxon>
        <taxon>Philodinidae</taxon>
        <taxon>Didymodactylos</taxon>
    </lineage>
</organism>
<evidence type="ECO:0000313" key="4">
    <source>
        <dbReference type="Proteomes" id="UP000682733"/>
    </source>
</evidence>
<keyword evidence="1" id="KW-0732">Signal</keyword>
<dbReference type="EMBL" id="CAJOBA010047092">
    <property type="protein sequence ID" value="CAF4197137.1"/>
    <property type="molecule type" value="Genomic_DNA"/>
</dbReference>
<gene>
    <name evidence="2" type="ORF">OVA965_LOCUS32497</name>
    <name evidence="3" type="ORF">TMI583_LOCUS33356</name>
</gene>
<reference evidence="3" key="1">
    <citation type="submission" date="2021-02" db="EMBL/GenBank/DDBJ databases">
        <authorList>
            <person name="Nowell W R."/>
        </authorList>
    </citation>
    <scope>NUCLEOTIDE SEQUENCE</scope>
</reference>